<accession>A0ACC2KZQ2</accession>
<protein>
    <submittedName>
        <fullName evidence="1">Uncharacterized protein</fullName>
    </submittedName>
</protein>
<gene>
    <name evidence="1" type="ORF">MRB53_020016</name>
</gene>
<reference evidence="1 2" key="1">
    <citation type="journal article" date="2022" name="Hortic Res">
        <title>A haplotype resolved chromosomal level avocado genome allows analysis of novel avocado genes.</title>
        <authorList>
            <person name="Nath O."/>
            <person name="Fletcher S.J."/>
            <person name="Hayward A."/>
            <person name="Shaw L.M."/>
            <person name="Masouleh A.K."/>
            <person name="Furtado A."/>
            <person name="Henry R.J."/>
            <person name="Mitter N."/>
        </authorList>
    </citation>
    <scope>NUCLEOTIDE SEQUENCE [LARGE SCALE GENOMIC DNA]</scope>
    <source>
        <strain evidence="2">cv. Hass</strain>
    </source>
</reference>
<organism evidence="1 2">
    <name type="scientific">Persea americana</name>
    <name type="common">Avocado</name>
    <dbReference type="NCBI Taxonomy" id="3435"/>
    <lineage>
        <taxon>Eukaryota</taxon>
        <taxon>Viridiplantae</taxon>
        <taxon>Streptophyta</taxon>
        <taxon>Embryophyta</taxon>
        <taxon>Tracheophyta</taxon>
        <taxon>Spermatophyta</taxon>
        <taxon>Magnoliopsida</taxon>
        <taxon>Magnoliidae</taxon>
        <taxon>Laurales</taxon>
        <taxon>Lauraceae</taxon>
        <taxon>Persea</taxon>
    </lineage>
</organism>
<sequence>MAVINEDRVHAIAVEEEGMDGNKRYCEGLHIEEGTEPPVSVVAADLNSRRSRAWSFSLSLCFIQKLLAEVMGTYFMMFAGCGSVVVNLKTGTLTILGTCIVWGLVVMAMVYSLGHVSGAHFNPAVTFAFATCKRFPWKQVPAYISAQVVGSTLASGTLRLLFDLKHEHYFGTIPTGSNVQSLVLEFIISFYLMFIISGIGTDNRAIREVAGIAVGGTVLLISLFAGPISGASMNPARSIGPALVMKRYERIWIYMVAPIGGTVSGAWAYNLIRFTDKPLREITKSASFLKCLRNGSI</sequence>
<name>A0ACC2KZQ2_PERAE</name>
<evidence type="ECO:0000313" key="1">
    <source>
        <dbReference type="EMBL" id="KAJ8626709.1"/>
    </source>
</evidence>
<comment type="caution">
    <text evidence="1">The sequence shown here is derived from an EMBL/GenBank/DDBJ whole genome shotgun (WGS) entry which is preliminary data.</text>
</comment>
<dbReference type="EMBL" id="CM056814">
    <property type="protein sequence ID" value="KAJ8626709.1"/>
    <property type="molecule type" value="Genomic_DNA"/>
</dbReference>
<proteinExistence type="predicted"/>
<evidence type="ECO:0000313" key="2">
    <source>
        <dbReference type="Proteomes" id="UP001234297"/>
    </source>
</evidence>
<dbReference type="Proteomes" id="UP001234297">
    <property type="component" value="Chromosome 6"/>
</dbReference>
<keyword evidence="2" id="KW-1185">Reference proteome</keyword>